<dbReference type="EMBL" id="NOXX01000064">
    <property type="protein sequence ID" value="OYQ50633.1"/>
    <property type="molecule type" value="Genomic_DNA"/>
</dbReference>
<accession>A0A256AAD4</accession>
<evidence type="ECO:0000256" key="1">
    <source>
        <dbReference type="ARBA" id="ARBA00022723"/>
    </source>
</evidence>
<dbReference type="PIRSF" id="PIRSF036894">
    <property type="entry name" value="PMI_Firm_short"/>
    <property type="match status" value="1"/>
</dbReference>
<feature type="binding site" evidence="3">
    <location>
        <position position="108"/>
    </location>
    <ligand>
        <name>Zn(2+)</name>
        <dbReference type="ChEBI" id="CHEBI:29105"/>
    </ligand>
</feature>
<evidence type="ECO:0000256" key="4">
    <source>
        <dbReference type="PIRSR" id="PIRSR036894-2"/>
    </source>
</evidence>
<keyword evidence="2 3" id="KW-0862">Zinc</keyword>
<proteinExistence type="predicted"/>
<dbReference type="OrthoDB" id="9808275at2"/>
<sequence>MTEGNFQPYPLFFHPIFQYRIWGGEKLKTLFNKSTPDNRTGESWELSGLKEAPSVVSNGVYSGKNINELLEHFGVEILGKSVVEKYGNQLPLLFKLLDAREQLSIQVHPNDELAQQRHNSFGKTEMWYVVQADSGSELIAGFEKNTSIDEFKSALDSSTVTQLMRHHEVQQGDTFFLETGTVHAIGAGIVIAEIQQTSDITYRIYDFDRIDQDGKKRQLHIEESLDAINFKANNPKVDKSAKAANILVECPYFNTYEVHLRTGANYIVEKRGVFSAFMLVSGAIDIYFDDSVIAVSAGQTFLIPAAINDQIIFKGAGTFLEVFVGS</sequence>
<feature type="active site" evidence="4">
    <location>
        <position position="203"/>
    </location>
</feature>
<dbReference type="InterPro" id="IPR011051">
    <property type="entry name" value="RmlC_Cupin_sf"/>
</dbReference>
<organism evidence="6 7">
    <name type="scientific">Flavobacterium aurantiibacter</name>
    <dbReference type="NCBI Taxonomy" id="2023067"/>
    <lineage>
        <taxon>Bacteria</taxon>
        <taxon>Pseudomonadati</taxon>
        <taxon>Bacteroidota</taxon>
        <taxon>Flavobacteriia</taxon>
        <taxon>Flavobacteriales</taxon>
        <taxon>Flavobacteriaceae</taxon>
        <taxon>Flavobacterium</taxon>
    </lineage>
</organism>
<dbReference type="InterPro" id="IPR046457">
    <property type="entry name" value="PMI_typeI_cat"/>
</dbReference>
<evidence type="ECO:0000259" key="5">
    <source>
        <dbReference type="Pfam" id="PF20511"/>
    </source>
</evidence>
<dbReference type="AlphaFoldDB" id="A0A256AAD4"/>
<dbReference type="GO" id="GO:0008270">
    <property type="term" value="F:zinc ion binding"/>
    <property type="evidence" value="ECO:0007669"/>
    <property type="project" value="InterPro"/>
</dbReference>
<feature type="domain" description="Phosphomannose isomerase type I catalytic" evidence="5">
    <location>
        <begin position="14"/>
        <end position="120"/>
    </location>
</feature>
<dbReference type="GO" id="GO:0005975">
    <property type="term" value="P:carbohydrate metabolic process"/>
    <property type="evidence" value="ECO:0007669"/>
    <property type="project" value="InterPro"/>
</dbReference>
<dbReference type="Proteomes" id="UP000216035">
    <property type="component" value="Unassembled WGS sequence"/>
</dbReference>
<comment type="caution">
    <text evidence="6">The sequence shown here is derived from an EMBL/GenBank/DDBJ whole genome shotgun (WGS) entry which is preliminary data.</text>
</comment>
<dbReference type="SUPFAM" id="SSF51182">
    <property type="entry name" value="RmlC-like cupins"/>
    <property type="match status" value="1"/>
</dbReference>
<dbReference type="PANTHER" id="PTHR42742:SF3">
    <property type="entry name" value="FRUCTOKINASE"/>
    <property type="match status" value="1"/>
</dbReference>
<name>A0A256AAD4_9FLAO</name>
<keyword evidence="1 3" id="KW-0479">Metal-binding</keyword>
<dbReference type="CDD" id="cd07010">
    <property type="entry name" value="cupin_PMI_type_I_N_bac"/>
    <property type="match status" value="1"/>
</dbReference>
<gene>
    <name evidence="6" type="ORF">CHX27_00780</name>
</gene>
<dbReference type="PANTHER" id="PTHR42742">
    <property type="entry name" value="TRANSCRIPTIONAL REPRESSOR MPRA"/>
    <property type="match status" value="1"/>
</dbReference>
<evidence type="ECO:0000256" key="3">
    <source>
        <dbReference type="PIRSR" id="PIRSR036894-1"/>
    </source>
</evidence>
<protein>
    <recommendedName>
        <fullName evidence="5">Phosphomannose isomerase type I catalytic domain-containing protein</fullName>
    </recommendedName>
</protein>
<dbReference type="InterPro" id="IPR014710">
    <property type="entry name" value="RmlC-like_jellyroll"/>
</dbReference>
<feature type="binding site" evidence="3">
    <location>
        <position position="125"/>
    </location>
    <ligand>
        <name>Zn(2+)</name>
        <dbReference type="ChEBI" id="CHEBI:29105"/>
    </ligand>
</feature>
<reference evidence="6 7" key="1">
    <citation type="submission" date="2017-07" db="EMBL/GenBank/DDBJ databases">
        <title>Flavobacterium cyanobacteriorum sp. nov., isolated from cyanobacterial aggregates in a eutrophic lake.</title>
        <authorList>
            <person name="Cai H."/>
        </authorList>
    </citation>
    <scope>NUCLEOTIDE SEQUENCE [LARGE SCALE GENOMIC DNA]</scope>
    <source>
        <strain evidence="6 7">TH167</strain>
    </source>
</reference>
<dbReference type="InterPro" id="IPR014628">
    <property type="entry name" value="Man6P_isomerase_Firm_short"/>
</dbReference>
<keyword evidence="7" id="KW-1185">Reference proteome</keyword>
<dbReference type="InterPro" id="IPR051804">
    <property type="entry name" value="Carb_Metab_Reg_Kinase/Isom"/>
</dbReference>
<comment type="cofactor">
    <cofactor evidence="3">
        <name>Zn(2+)</name>
        <dbReference type="ChEBI" id="CHEBI:29105"/>
    </cofactor>
    <text evidence="3">Binds 1 zinc ion per subunit.</text>
</comment>
<dbReference type="Pfam" id="PF20511">
    <property type="entry name" value="PMI_typeI_cat"/>
    <property type="match status" value="1"/>
</dbReference>
<dbReference type="RefSeq" id="WP_094484878.1">
    <property type="nucleotide sequence ID" value="NZ_NOXX01000064.1"/>
</dbReference>
<evidence type="ECO:0000313" key="7">
    <source>
        <dbReference type="Proteomes" id="UP000216035"/>
    </source>
</evidence>
<evidence type="ECO:0000313" key="6">
    <source>
        <dbReference type="EMBL" id="OYQ50633.1"/>
    </source>
</evidence>
<dbReference type="Gene3D" id="2.60.120.10">
    <property type="entry name" value="Jelly Rolls"/>
    <property type="match status" value="2"/>
</dbReference>
<dbReference type="GO" id="GO:0004476">
    <property type="term" value="F:mannose-6-phosphate isomerase activity"/>
    <property type="evidence" value="ECO:0007669"/>
    <property type="project" value="InterPro"/>
</dbReference>
<feature type="binding site" evidence="3">
    <location>
        <position position="183"/>
    </location>
    <ligand>
        <name>Zn(2+)</name>
        <dbReference type="ChEBI" id="CHEBI:29105"/>
    </ligand>
</feature>
<evidence type="ECO:0000256" key="2">
    <source>
        <dbReference type="ARBA" id="ARBA00022833"/>
    </source>
</evidence>